<proteinExistence type="predicted"/>
<dbReference type="STRING" id="1702221.AALO17_17630"/>
<accession>A0A140DW70</accession>
<sequence length="86" mass="9649">MMKESLNAVLINKSAAAYGEQPVYRMVFQTPKGICSFRVSADAYNAGRIGQKGMLTYSSNRMESFGTIRNSFSQTVTERSWLRLQA</sequence>
<organism evidence="1 2">
    <name type="scientific">Faecalibaculum rodentium</name>
    <dbReference type="NCBI Taxonomy" id="1702221"/>
    <lineage>
        <taxon>Bacteria</taxon>
        <taxon>Bacillati</taxon>
        <taxon>Bacillota</taxon>
        <taxon>Erysipelotrichia</taxon>
        <taxon>Erysipelotrichales</taxon>
        <taxon>Erysipelotrichaceae</taxon>
        <taxon>Faecalibaculum</taxon>
    </lineage>
</organism>
<dbReference type="KEGG" id="fro:AALO17_17630"/>
<gene>
    <name evidence="1" type="ORF">AALO17_17630</name>
</gene>
<name>A0A140DW70_9FIRM</name>
<evidence type="ECO:0000313" key="2">
    <source>
        <dbReference type="Proteomes" id="UP000069771"/>
    </source>
</evidence>
<evidence type="ECO:0000313" key="1">
    <source>
        <dbReference type="EMBL" id="AMK54897.1"/>
    </source>
</evidence>
<protein>
    <submittedName>
        <fullName evidence="1">Uncharacterized protein</fullName>
    </submittedName>
</protein>
<dbReference type="AlphaFoldDB" id="A0A140DW70"/>
<keyword evidence="2" id="KW-1185">Reference proteome</keyword>
<dbReference type="EMBL" id="CP011391">
    <property type="protein sequence ID" value="AMK54897.1"/>
    <property type="molecule type" value="Genomic_DNA"/>
</dbReference>
<reference evidence="1 2" key="1">
    <citation type="journal article" date="2016" name="Gut Pathog.">
        <title>Whole genome sequencing of "Faecalibaculum rodentium" ALO17, isolated from C57BL/6J laboratory mouse feces.</title>
        <authorList>
            <person name="Lim S."/>
            <person name="Chang D.H."/>
            <person name="Ahn S."/>
            <person name="Kim B.C."/>
        </authorList>
    </citation>
    <scope>NUCLEOTIDE SEQUENCE [LARGE SCALE GENOMIC DNA]</scope>
    <source>
        <strain evidence="1 2">Alo17</strain>
    </source>
</reference>
<dbReference type="Proteomes" id="UP000069771">
    <property type="component" value="Chromosome"/>
</dbReference>